<proteinExistence type="predicted"/>
<dbReference type="AlphaFoldDB" id="A0A6A6HTY3"/>
<gene>
    <name evidence="1" type="ORF">BU26DRAFT_571949</name>
</gene>
<name>A0A6A6HTY3_9PLEO</name>
<evidence type="ECO:0000313" key="2">
    <source>
        <dbReference type="Proteomes" id="UP000800094"/>
    </source>
</evidence>
<dbReference type="RefSeq" id="XP_033676491.1">
    <property type="nucleotide sequence ID" value="XM_033834194.1"/>
</dbReference>
<reference evidence="1" key="1">
    <citation type="journal article" date="2020" name="Stud. Mycol.">
        <title>101 Dothideomycetes genomes: a test case for predicting lifestyles and emergence of pathogens.</title>
        <authorList>
            <person name="Haridas S."/>
            <person name="Albert R."/>
            <person name="Binder M."/>
            <person name="Bloem J."/>
            <person name="Labutti K."/>
            <person name="Salamov A."/>
            <person name="Andreopoulos B."/>
            <person name="Baker S."/>
            <person name="Barry K."/>
            <person name="Bills G."/>
            <person name="Bluhm B."/>
            <person name="Cannon C."/>
            <person name="Castanera R."/>
            <person name="Culley D."/>
            <person name="Daum C."/>
            <person name="Ezra D."/>
            <person name="Gonzalez J."/>
            <person name="Henrissat B."/>
            <person name="Kuo A."/>
            <person name="Liang C."/>
            <person name="Lipzen A."/>
            <person name="Lutzoni F."/>
            <person name="Magnuson J."/>
            <person name="Mondo S."/>
            <person name="Nolan M."/>
            <person name="Ohm R."/>
            <person name="Pangilinan J."/>
            <person name="Park H.-J."/>
            <person name="Ramirez L."/>
            <person name="Alfaro M."/>
            <person name="Sun H."/>
            <person name="Tritt A."/>
            <person name="Yoshinaga Y."/>
            <person name="Zwiers L.-H."/>
            <person name="Turgeon B."/>
            <person name="Goodwin S."/>
            <person name="Spatafora J."/>
            <person name="Crous P."/>
            <person name="Grigoriev I."/>
        </authorList>
    </citation>
    <scope>NUCLEOTIDE SEQUENCE</scope>
    <source>
        <strain evidence="1">CBS 122368</strain>
    </source>
</reference>
<protein>
    <submittedName>
        <fullName evidence="1">Uncharacterized protein</fullName>
    </submittedName>
</protein>
<evidence type="ECO:0000313" key="1">
    <source>
        <dbReference type="EMBL" id="KAF2241487.1"/>
    </source>
</evidence>
<dbReference type="GeneID" id="54587524"/>
<accession>A0A6A6HTY3</accession>
<sequence>MYQEDVIPQSVRVHYIQSVKRKGVEVWVRCCLKGRHSPGYDYADLPWKKFLEIAGAIHAANCIHADLYEHVRTLMREMREIEPEEQEEIIVEKEQFTPSRVLRRPQLRDICDVYSWGGVFWVTVKEVKFFYETRPLLSLVVDILLPELPARLVYTLLLLIVMAPYKLARGAPSREAEELSTNFSGDFQDYSAWTRGIVLLSIQCLLRAFKTLIEEDDEDDYSHMCREHDCTILVQEVECPRSSAKKTYAKDA</sequence>
<organism evidence="1 2">
    <name type="scientific">Trematosphaeria pertusa</name>
    <dbReference type="NCBI Taxonomy" id="390896"/>
    <lineage>
        <taxon>Eukaryota</taxon>
        <taxon>Fungi</taxon>
        <taxon>Dikarya</taxon>
        <taxon>Ascomycota</taxon>
        <taxon>Pezizomycotina</taxon>
        <taxon>Dothideomycetes</taxon>
        <taxon>Pleosporomycetidae</taxon>
        <taxon>Pleosporales</taxon>
        <taxon>Massarineae</taxon>
        <taxon>Trematosphaeriaceae</taxon>
        <taxon>Trematosphaeria</taxon>
    </lineage>
</organism>
<dbReference type="Proteomes" id="UP000800094">
    <property type="component" value="Unassembled WGS sequence"/>
</dbReference>
<keyword evidence="2" id="KW-1185">Reference proteome</keyword>
<dbReference type="EMBL" id="ML987212">
    <property type="protein sequence ID" value="KAF2241487.1"/>
    <property type="molecule type" value="Genomic_DNA"/>
</dbReference>